<dbReference type="InterPro" id="IPR036162">
    <property type="entry name" value="Resolvase-like_N_sf"/>
</dbReference>
<dbReference type="SUPFAM" id="SSF53041">
    <property type="entry name" value="Resolvase-like"/>
    <property type="match status" value="1"/>
</dbReference>
<feature type="domain" description="Recombinase" evidence="2">
    <location>
        <begin position="162"/>
        <end position="268"/>
    </location>
</feature>
<dbReference type="InterPro" id="IPR025827">
    <property type="entry name" value="Zn_ribbon_recom_dom"/>
</dbReference>
<dbReference type="Gene3D" id="3.90.1750.20">
    <property type="entry name" value="Putative Large Serine Recombinase, Chain B, Domain 2"/>
    <property type="match status" value="1"/>
</dbReference>
<dbReference type="SMART" id="SM00857">
    <property type="entry name" value="Resolvase"/>
    <property type="match status" value="1"/>
</dbReference>
<dbReference type="RefSeq" id="WP_005885419.1">
    <property type="nucleotide sequence ID" value="NZ_CP028102.1"/>
</dbReference>
<evidence type="ECO:0000259" key="2">
    <source>
        <dbReference type="PROSITE" id="PS51737"/>
    </source>
</evidence>
<reference evidence="4" key="1">
    <citation type="journal article" date="2018" name="MSphere">
        <title>Fusobacterium Genomics Using MinION and Illumina Sequencing Enables Genome Completion and Correction.</title>
        <authorList>
            <person name="Todd S.M."/>
            <person name="Settlage R.E."/>
            <person name="Lahmers K.K."/>
            <person name="Slade D.J."/>
        </authorList>
    </citation>
    <scope>NUCLEOTIDE SEQUENCE [LARGE SCALE GENOMIC DNA]</scope>
    <source>
        <strain evidence="4">ATCC 9817</strain>
    </source>
</reference>
<evidence type="ECO:0000313" key="3">
    <source>
        <dbReference type="EMBL" id="AVQ19351.1"/>
    </source>
</evidence>
<dbReference type="Pfam" id="PF00239">
    <property type="entry name" value="Resolvase"/>
    <property type="match status" value="1"/>
</dbReference>
<evidence type="ECO:0000259" key="1">
    <source>
        <dbReference type="PROSITE" id="PS51736"/>
    </source>
</evidence>
<organism evidence="3 4">
    <name type="scientific">Fusobacterium mortiferum ATCC 9817</name>
    <dbReference type="NCBI Taxonomy" id="469616"/>
    <lineage>
        <taxon>Bacteria</taxon>
        <taxon>Fusobacteriati</taxon>
        <taxon>Fusobacteriota</taxon>
        <taxon>Fusobacteriia</taxon>
        <taxon>Fusobacteriales</taxon>
        <taxon>Fusobacteriaceae</taxon>
        <taxon>Fusobacterium</taxon>
    </lineage>
</organism>
<dbReference type="InterPro" id="IPR050639">
    <property type="entry name" value="SSR_resolvase"/>
</dbReference>
<dbReference type="InterPro" id="IPR038109">
    <property type="entry name" value="DNA_bind_recomb_sf"/>
</dbReference>
<dbReference type="Pfam" id="PF13408">
    <property type="entry name" value="Zn_ribbon_recom"/>
    <property type="match status" value="1"/>
</dbReference>
<proteinExistence type="predicted"/>
<dbReference type="PROSITE" id="PS51736">
    <property type="entry name" value="RECOMBINASES_3"/>
    <property type="match status" value="1"/>
</dbReference>
<dbReference type="PROSITE" id="PS51737">
    <property type="entry name" value="RECOMBINASE_DNA_BIND"/>
    <property type="match status" value="1"/>
</dbReference>
<dbReference type="Proteomes" id="UP000240258">
    <property type="component" value="Chromosome"/>
</dbReference>
<dbReference type="PANTHER" id="PTHR30461">
    <property type="entry name" value="DNA-INVERTASE FROM LAMBDOID PROPHAGE"/>
    <property type="match status" value="1"/>
</dbReference>
<protein>
    <submittedName>
        <fullName evidence="3">Recombinase family protein</fullName>
    </submittedName>
</protein>
<sequence>MRDSKSKTVIIYNRVSTIMQDKNESLTEQTDECIRYCKTNGYEIYKILKDVKSGTKDDRAGYLELKKHIRRRDFDILVVLETSRIARKMKELVLFFSLLNENNIEYISIREPNYNTTTPDGKFAMNIRLGLIQFERDNTAERVTDRLYFKASKGQWVNGKPPIGYKLVNKRLEIDEEKAEIVKNIYEDFLNGYSLNQINNKLQFSWGSKQVKRILTNPTYKGYIRYGTRSNRKKNNREAFIVKGWHEAIIPEDKWEKVQEMYKSLNRKASNTKPTLLSGLLKCKECGNNYIRKRGGSYDKNLYYGCNLNNLRYSDKFFYKDIPECSSATIKGDLLEKAVIDTLKKQINDLNFNDIEIDKKRQVNIKQIDSSINKFKNRLNKIYELYIEDEIPKDKYLKDKKDIEARIISLEKQKKSFGEIEVEKSNNEMIQEYFSKIDLSNIEEANRILKIIVNKIVVYKKKKTPKDDFEVEIYLNI</sequence>
<accession>A0ABM6TY83</accession>
<feature type="domain" description="Resolvase/invertase-type recombinase catalytic" evidence="1">
    <location>
        <begin position="8"/>
        <end position="154"/>
    </location>
</feature>
<dbReference type="CDD" id="cd00338">
    <property type="entry name" value="Ser_Recombinase"/>
    <property type="match status" value="1"/>
</dbReference>
<evidence type="ECO:0000313" key="4">
    <source>
        <dbReference type="Proteomes" id="UP000240258"/>
    </source>
</evidence>
<dbReference type="Gene3D" id="3.40.50.1390">
    <property type="entry name" value="Resolvase, N-terminal catalytic domain"/>
    <property type="match status" value="1"/>
</dbReference>
<keyword evidence="4" id="KW-1185">Reference proteome</keyword>
<dbReference type="InterPro" id="IPR011109">
    <property type="entry name" value="DNA_bind_recombinase_dom"/>
</dbReference>
<name>A0ABM6TY83_FUSMR</name>
<gene>
    <name evidence="3" type="ORF">C4N19_09720</name>
</gene>
<dbReference type="PANTHER" id="PTHR30461:SF23">
    <property type="entry name" value="DNA RECOMBINASE-RELATED"/>
    <property type="match status" value="1"/>
</dbReference>
<dbReference type="Pfam" id="PF07508">
    <property type="entry name" value="Recombinase"/>
    <property type="match status" value="1"/>
</dbReference>
<dbReference type="InterPro" id="IPR006119">
    <property type="entry name" value="Resolv_N"/>
</dbReference>
<dbReference type="GeneID" id="62763808"/>
<dbReference type="EMBL" id="CP028102">
    <property type="protein sequence ID" value="AVQ19351.1"/>
    <property type="molecule type" value="Genomic_DNA"/>
</dbReference>